<protein>
    <submittedName>
        <fullName evidence="3">Uncharacterized protein</fullName>
    </submittedName>
</protein>
<evidence type="ECO:0000313" key="3">
    <source>
        <dbReference type="EMBL" id="AVM01202.1"/>
    </source>
</evidence>
<keyword evidence="4" id="KW-1185">Reference proteome</keyword>
<feature type="transmembrane region" description="Helical" evidence="2">
    <location>
        <begin position="7"/>
        <end position="31"/>
    </location>
</feature>
<sequence>MKTWGKWLTWLGLAIAIICVVVGTIMAVAGFSKLTDVVNDSFRISGPTQYTATAGETLVLYYDGPDGTATTPSCQIEGPAQPTPGSVVDGELTYNSETISPFLAWRFTESGSYTITCDQTGVVAGPQLPIGGILSGAGGVLLAVFGGGLGFLMLIIGIILWVVGANKTTTPPPPVGAWQQPYPPQAYPSQPGQPYPSQPGPVYPQQPGPAQPGQPYPPAPGAGSPPAAPPSSSPAPGNPDDHPPTPPPAGH</sequence>
<keyword evidence="2" id="KW-0472">Membrane</keyword>
<organism evidence="3 4">
    <name type="scientific">Gordonia iterans</name>
    <dbReference type="NCBI Taxonomy" id="1004901"/>
    <lineage>
        <taxon>Bacteria</taxon>
        <taxon>Bacillati</taxon>
        <taxon>Actinomycetota</taxon>
        <taxon>Actinomycetes</taxon>
        <taxon>Mycobacteriales</taxon>
        <taxon>Gordoniaceae</taxon>
        <taxon>Gordonia</taxon>
    </lineage>
</organism>
<evidence type="ECO:0000313" key="4">
    <source>
        <dbReference type="Proteomes" id="UP000239814"/>
    </source>
</evidence>
<name>A0A2S0KHP0_9ACTN</name>
<dbReference type="Proteomes" id="UP000239814">
    <property type="component" value="Chromosome"/>
</dbReference>
<proteinExistence type="predicted"/>
<dbReference type="RefSeq" id="WP_105942913.1">
    <property type="nucleotide sequence ID" value="NZ_CP027433.1"/>
</dbReference>
<feature type="compositionally biased region" description="Pro residues" evidence="1">
    <location>
        <begin position="226"/>
        <end position="237"/>
    </location>
</feature>
<keyword evidence="2" id="KW-1133">Transmembrane helix</keyword>
<accession>A0A2S0KHP0</accession>
<gene>
    <name evidence="3" type="ORF">C6V83_14040</name>
</gene>
<feature type="transmembrane region" description="Helical" evidence="2">
    <location>
        <begin position="140"/>
        <end position="163"/>
    </location>
</feature>
<dbReference type="OrthoDB" id="4381926at2"/>
<dbReference type="EMBL" id="CP027433">
    <property type="protein sequence ID" value="AVM01202.1"/>
    <property type="molecule type" value="Genomic_DNA"/>
</dbReference>
<dbReference type="AlphaFoldDB" id="A0A2S0KHP0"/>
<keyword evidence="2" id="KW-0812">Transmembrane</keyword>
<feature type="region of interest" description="Disordered" evidence="1">
    <location>
        <begin position="174"/>
        <end position="251"/>
    </location>
</feature>
<feature type="compositionally biased region" description="Pro residues" evidence="1">
    <location>
        <begin position="174"/>
        <end position="220"/>
    </location>
</feature>
<reference evidence="3 4" key="1">
    <citation type="submission" date="2018-03" db="EMBL/GenBank/DDBJ databases">
        <title>Characteristics and genome of n-alkane degrading marine bacteria Gordonia iterans isolated from crude oil contaminated in Tae-an, South Korea.</title>
        <authorList>
            <person name="Lee S.-S."/>
            <person name="Kim H."/>
        </authorList>
    </citation>
    <scope>NUCLEOTIDE SEQUENCE [LARGE SCALE GENOMIC DNA]</scope>
    <source>
        <strain evidence="3 4">Co17</strain>
    </source>
</reference>
<evidence type="ECO:0000256" key="1">
    <source>
        <dbReference type="SAM" id="MobiDB-lite"/>
    </source>
</evidence>
<dbReference type="KEGG" id="git:C6V83_14040"/>
<evidence type="ECO:0000256" key="2">
    <source>
        <dbReference type="SAM" id="Phobius"/>
    </source>
</evidence>